<gene>
    <name evidence="2" type="ORF">J2S15_002361</name>
</gene>
<evidence type="ECO:0000313" key="2">
    <source>
        <dbReference type="EMBL" id="MDQ0361611.1"/>
    </source>
</evidence>
<comment type="caution">
    <text evidence="2">The sequence shown here is derived from an EMBL/GenBank/DDBJ whole genome shotgun (WGS) entry which is preliminary data.</text>
</comment>
<protein>
    <submittedName>
        <fullName evidence="2">Uncharacterized protein</fullName>
    </submittedName>
</protein>
<dbReference type="EMBL" id="JAUSUR010000004">
    <property type="protein sequence ID" value="MDQ0361611.1"/>
    <property type="molecule type" value="Genomic_DNA"/>
</dbReference>
<organism evidence="2 3">
    <name type="scientific">Breznakia pachnodae</name>
    <dbReference type="NCBI Taxonomy" id="265178"/>
    <lineage>
        <taxon>Bacteria</taxon>
        <taxon>Bacillati</taxon>
        <taxon>Bacillota</taxon>
        <taxon>Erysipelotrichia</taxon>
        <taxon>Erysipelotrichales</taxon>
        <taxon>Erysipelotrichaceae</taxon>
        <taxon>Breznakia</taxon>
    </lineage>
</organism>
<dbReference type="RefSeq" id="WP_307408480.1">
    <property type="nucleotide sequence ID" value="NZ_JAUSUR010000004.1"/>
</dbReference>
<proteinExistence type="predicted"/>
<evidence type="ECO:0000313" key="3">
    <source>
        <dbReference type="Proteomes" id="UP001230220"/>
    </source>
</evidence>
<keyword evidence="1" id="KW-0472">Membrane</keyword>
<keyword evidence="1" id="KW-0812">Transmembrane</keyword>
<dbReference type="Proteomes" id="UP001230220">
    <property type="component" value="Unassembled WGS sequence"/>
</dbReference>
<reference evidence="2 3" key="1">
    <citation type="submission" date="2023-07" db="EMBL/GenBank/DDBJ databases">
        <title>Genomic Encyclopedia of Type Strains, Phase IV (KMG-IV): sequencing the most valuable type-strain genomes for metagenomic binning, comparative biology and taxonomic classification.</title>
        <authorList>
            <person name="Goeker M."/>
        </authorList>
    </citation>
    <scope>NUCLEOTIDE SEQUENCE [LARGE SCALE GENOMIC DNA]</scope>
    <source>
        <strain evidence="2 3">DSM 16784</strain>
    </source>
</reference>
<evidence type="ECO:0000256" key="1">
    <source>
        <dbReference type="SAM" id="Phobius"/>
    </source>
</evidence>
<accession>A0ABU0E4G6</accession>
<keyword evidence="3" id="KW-1185">Reference proteome</keyword>
<name>A0ABU0E4G6_9FIRM</name>
<sequence length="85" mass="10274">MKSNLINKQQKIGKWKKLRLLNRLRYVWWLFDIVVLIIYIRFLPTLYMNIDKLLSAFGPLLGTILEFTLPLLIIPYCIYFIEKKI</sequence>
<feature type="transmembrane region" description="Helical" evidence="1">
    <location>
        <begin position="56"/>
        <end position="81"/>
    </location>
</feature>
<keyword evidence="1" id="KW-1133">Transmembrane helix</keyword>
<feature type="transmembrane region" description="Helical" evidence="1">
    <location>
        <begin position="26"/>
        <end position="44"/>
    </location>
</feature>